<dbReference type="EnsemblPlants" id="KQK93090">
    <property type="protein sequence ID" value="KQK93090"/>
    <property type="gene ID" value="SETIT_040058mg"/>
</dbReference>
<proteinExistence type="predicted"/>
<name>K4AMB9_SETIT</name>
<evidence type="ECO:0000313" key="3">
    <source>
        <dbReference type="Proteomes" id="UP000004995"/>
    </source>
</evidence>
<dbReference type="Gramene" id="KQK93090">
    <property type="protein sequence ID" value="KQK93090"/>
    <property type="gene ID" value="SETIT_040058mg"/>
</dbReference>
<reference evidence="3" key="1">
    <citation type="journal article" date="2012" name="Nat. Biotechnol.">
        <title>Reference genome sequence of the model plant Setaria.</title>
        <authorList>
            <person name="Bennetzen J.L."/>
            <person name="Schmutz J."/>
            <person name="Wang H."/>
            <person name="Percifield R."/>
            <person name="Hawkins J."/>
            <person name="Pontaroli A.C."/>
            <person name="Estep M."/>
            <person name="Feng L."/>
            <person name="Vaughn J.N."/>
            <person name="Grimwood J."/>
            <person name="Jenkins J."/>
            <person name="Barry K."/>
            <person name="Lindquist E."/>
            <person name="Hellsten U."/>
            <person name="Deshpande S."/>
            <person name="Wang X."/>
            <person name="Wu X."/>
            <person name="Mitros T."/>
            <person name="Triplett J."/>
            <person name="Yang X."/>
            <person name="Ye C.Y."/>
            <person name="Mauro-Herrera M."/>
            <person name="Wang L."/>
            <person name="Li P."/>
            <person name="Sharma M."/>
            <person name="Sharma R."/>
            <person name="Ronald P.C."/>
            <person name="Panaud O."/>
            <person name="Kellogg E.A."/>
            <person name="Brutnell T.P."/>
            <person name="Doust A.N."/>
            <person name="Tuskan G.A."/>
            <person name="Rokhsar D."/>
            <person name="Devos K.M."/>
        </authorList>
    </citation>
    <scope>NUCLEOTIDE SEQUENCE [LARGE SCALE GENOMIC DNA]</scope>
    <source>
        <strain evidence="3">cv. Yugu1</strain>
    </source>
</reference>
<dbReference type="InParanoid" id="K4AMB9"/>
<sequence>MGHRKPEAGIPSLPPPRRQRLRPSGKEQVLDRQDTHEEHRLLVAVKEVARQHERLGMCTIVSQ</sequence>
<evidence type="ECO:0000256" key="1">
    <source>
        <dbReference type="SAM" id="MobiDB-lite"/>
    </source>
</evidence>
<feature type="region of interest" description="Disordered" evidence="1">
    <location>
        <begin position="1"/>
        <end position="36"/>
    </location>
</feature>
<dbReference type="AlphaFoldDB" id="K4AMB9"/>
<protein>
    <submittedName>
        <fullName evidence="2">Uncharacterized protein</fullName>
    </submittedName>
</protein>
<evidence type="ECO:0000313" key="2">
    <source>
        <dbReference type="EnsemblPlants" id="KQK93090"/>
    </source>
</evidence>
<accession>K4AMB9</accession>
<reference evidence="2" key="2">
    <citation type="submission" date="2018-08" db="UniProtKB">
        <authorList>
            <consortium name="EnsemblPlants"/>
        </authorList>
    </citation>
    <scope>IDENTIFICATION</scope>
    <source>
        <strain evidence="2">Yugu1</strain>
    </source>
</reference>
<keyword evidence="3" id="KW-1185">Reference proteome</keyword>
<feature type="compositionally biased region" description="Basic and acidic residues" evidence="1">
    <location>
        <begin position="24"/>
        <end position="36"/>
    </location>
</feature>
<dbReference type="Proteomes" id="UP000004995">
    <property type="component" value="Unassembled WGS sequence"/>
</dbReference>
<dbReference type="HOGENOM" id="CLU_2890110_0_0_1"/>
<organism evidence="2 3">
    <name type="scientific">Setaria italica</name>
    <name type="common">Foxtail millet</name>
    <name type="synonym">Panicum italicum</name>
    <dbReference type="NCBI Taxonomy" id="4555"/>
    <lineage>
        <taxon>Eukaryota</taxon>
        <taxon>Viridiplantae</taxon>
        <taxon>Streptophyta</taxon>
        <taxon>Embryophyta</taxon>
        <taxon>Tracheophyta</taxon>
        <taxon>Spermatophyta</taxon>
        <taxon>Magnoliopsida</taxon>
        <taxon>Liliopsida</taxon>
        <taxon>Poales</taxon>
        <taxon>Poaceae</taxon>
        <taxon>PACMAD clade</taxon>
        <taxon>Panicoideae</taxon>
        <taxon>Panicodae</taxon>
        <taxon>Paniceae</taxon>
        <taxon>Cenchrinae</taxon>
        <taxon>Setaria</taxon>
    </lineage>
</organism>
<dbReference type="EMBL" id="AGNK02006162">
    <property type="status" value="NOT_ANNOTATED_CDS"/>
    <property type="molecule type" value="Genomic_DNA"/>
</dbReference>